<organism evidence="1">
    <name type="scientific">Daucus carota subsp. sativus</name>
    <name type="common">Carrot</name>
    <dbReference type="NCBI Taxonomy" id="79200"/>
    <lineage>
        <taxon>Eukaryota</taxon>
        <taxon>Viridiplantae</taxon>
        <taxon>Streptophyta</taxon>
        <taxon>Embryophyta</taxon>
        <taxon>Tracheophyta</taxon>
        <taxon>Spermatophyta</taxon>
        <taxon>Magnoliopsida</taxon>
        <taxon>eudicotyledons</taxon>
        <taxon>Gunneridae</taxon>
        <taxon>Pentapetalae</taxon>
        <taxon>asterids</taxon>
        <taxon>campanulids</taxon>
        <taxon>Apiales</taxon>
        <taxon>Apiaceae</taxon>
        <taxon>Apioideae</taxon>
        <taxon>Scandiceae</taxon>
        <taxon>Daucinae</taxon>
        <taxon>Daucus</taxon>
        <taxon>Daucus sect. Daucus</taxon>
    </lineage>
</organism>
<dbReference type="SUPFAM" id="SSF117281">
    <property type="entry name" value="Kelch motif"/>
    <property type="match status" value="1"/>
</dbReference>
<dbReference type="Gramene" id="KZM99900">
    <property type="protein sequence ID" value="KZM99900"/>
    <property type="gene ID" value="DCAR_012738"/>
</dbReference>
<dbReference type="Gene3D" id="2.120.10.80">
    <property type="entry name" value="Kelch-type beta propeller"/>
    <property type="match status" value="1"/>
</dbReference>
<dbReference type="InterPro" id="IPR015915">
    <property type="entry name" value="Kelch-typ_b-propeller"/>
</dbReference>
<dbReference type="EMBL" id="LNRQ01000004">
    <property type="protein sequence ID" value="KZM99900.1"/>
    <property type="molecule type" value="Genomic_DNA"/>
</dbReference>
<reference evidence="1" key="1">
    <citation type="journal article" date="2016" name="Nat. Genet.">
        <title>A high-quality carrot genome assembly provides new insights into carotenoid accumulation and asterid genome evolution.</title>
        <authorList>
            <person name="Iorizzo M."/>
            <person name="Ellison S."/>
            <person name="Senalik D."/>
            <person name="Zeng P."/>
            <person name="Satapoomin P."/>
            <person name="Huang J."/>
            <person name="Bowman M."/>
            <person name="Iovene M."/>
            <person name="Sanseverino W."/>
            <person name="Cavagnaro P."/>
            <person name="Yildiz M."/>
            <person name="Macko-Podgorni A."/>
            <person name="Moranska E."/>
            <person name="Grzebelus E."/>
            <person name="Grzebelus D."/>
            <person name="Ashrafi H."/>
            <person name="Zheng Z."/>
            <person name="Cheng S."/>
            <person name="Spooner D."/>
            <person name="Van Deynze A."/>
            <person name="Simon P."/>
        </authorList>
    </citation>
    <scope>NUCLEOTIDE SEQUENCE [LARGE SCALE GENOMIC DNA]</scope>
    <source>
        <tissue evidence="1">Leaf</tissue>
    </source>
</reference>
<proteinExistence type="predicted"/>
<dbReference type="EMBL" id="CP093346">
    <property type="protein sequence ID" value="WOG99042.1"/>
    <property type="molecule type" value="Genomic_DNA"/>
</dbReference>
<name>A0A162AF13_DAUCS</name>
<gene>
    <name evidence="1" type="ORF">DCAR_012738</name>
    <name evidence="2" type="ORF">DCAR_0418389</name>
</gene>
<keyword evidence="3" id="KW-1185">Reference proteome</keyword>
<reference evidence="2" key="2">
    <citation type="submission" date="2022-03" db="EMBL/GenBank/DDBJ databases">
        <title>Draft title - Genomic analysis of global carrot germplasm unveils the trajectory of domestication and the origin of high carotenoid orange carrot.</title>
        <authorList>
            <person name="Iorizzo M."/>
            <person name="Ellison S."/>
            <person name="Senalik D."/>
            <person name="Macko-Podgorni A."/>
            <person name="Grzebelus D."/>
            <person name="Bostan H."/>
            <person name="Rolling W."/>
            <person name="Curaba J."/>
            <person name="Simon P."/>
        </authorList>
    </citation>
    <scope>NUCLEOTIDE SEQUENCE</scope>
    <source>
        <tissue evidence="2">Leaf</tissue>
    </source>
</reference>
<dbReference type="AlphaFoldDB" id="A0A162AF13"/>
<protein>
    <submittedName>
        <fullName evidence="1">Uncharacterized protein</fullName>
    </submittedName>
</protein>
<accession>A0A162AF13</accession>
<sequence length="361" mass="41592">MPFLVFYPGDLPDRFCSLVHLGDYLYFLGEKQSDFFQIAKSLGEKQSDFFQIAKSDIQHLVPSEHNVGSDYLKRLEPPMNSHKHEPIVFVAKGNLYAISRINHIDSPFEMFSPSKNSWTILNPRPRGPYGPFKSHVLLGDNLYFATSPLDPDFFDHDESIFSYNLTHNLWKLLTTSCRPAFEHPILPIANMLFGGFSLPFRGIQSTVAASPYTVLNHSDTDAKAMFMRPTLAPESNFWPEFFLRDNYAFPLCSPSYYMTDLGHENVLCFISYGQHPRSADIMAFFTFFKIPGDFWSADPVLLGKESNDRWNFCHYATQVDSDSKHAVKSYFKSEFMHRKLFKISTDELLVDYGRLITCFSY</sequence>
<dbReference type="Proteomes" id="UP000077755">
    <property type="component" value="Chromosome 4"/>
</dbReference>
<evidence type="ECO:0000313" key="3">
    <source>
        <dbReference type="Proteomes" id="UP000077755"/>
    </source>
</evidence>
<evidence type="ECO:0000313" key="1">
    <source>
        <dbReference type="EMBL" id="KZM99900.1"/>
    </source>
</evidence>
<evidence type="ECO:0000313" key="2">
    <source>
        <dbReference type="EMBL" id="WOG99042.1"/>
    </source>
</evidence>